<dbReference type="CDD" id="cd00037">
    <property type="entry name" value="CLECT"/>
    <property type="match status" value="1"/>
</dbReference>
<evidence type="ECO:0000313" key="2">
    <source>
        <dbReference type="EMBL" id="CAH2980546.1"/>
    </source>
</evidence>
<keyword evidence="3" id="KW-1185">Reference proteome</keyword>
<dbReference type="InterPro" id="IPR016186">
    <property type="entry name" value="C-type_lectin-like/link_sf"/>
</dbReference>
<dbReference type="InterPro" id="IPR016187">
    <property type="entry name" value="CTDL_fold"/>
</dbReference>
<dbReference type="PANTHER" id="PTHR22803">
    <property type="entry name" value="MANNOSE, PHOSPHOLIPASE, LECTIN RECEPTOR RELATED"/>
    <property type="match status" value="1"/>
</dbReference>
<dbReference type="Pfam" id="PF00059">
    <property type="entry name" value="Lectin_C"/>
    <property type="match status" value="2"/>
</dbReference>
<gene>
    <name evidence="2" type="ORF">CHILSU_LOCUS1208</name>
</gene>
<protein>
    <recommendedName>
        <fullName evidence="1">C-type lectin domain-containing protein</fullName>
    </recommendedName>
</protein>
<feature type="domain" description="C-type lectin" evidence="1">
    <location>
        <begin position="183"/>
        <end position="304"/>
    </location>
</feature>
<feature type="domain" description="C-type lectin" evidence="1">
    <location>
        <begin position="53"/>
        <end position="159"/>
    </location>
</feature>
<dbReference type="Gene3D" id="3.10.100.10">
    <property type="entry name" value="Mannose-Binding Protein A, subunit A"/>
    <property type="match status" value="2"/>
</dbReference>
<accession>A0ABN8L4R8</accession>
<dbReference type="EMBL" id="OU963903">
    <property type="protein sequence ID" value="CAH2980546.1"/>
    <property type="molecule type" value="Genomic_DNA"/>
</dbReference>
<dbReference type="InterPro" id="IPR001304">
    <property type="entry name" value="C-type_lectin-like"/>
</dbReference>
<evidence type="ECO:0000313" key="3">
    <source>
        <dbReference type="Proteomes" id="UP001153292"/>
    </source>
</evidence>
<sequence>MYYHRMFVDNNLALWFICFLISVNISVSSQFRFDYTYNVKAAGWVKLHEVPASFHDAFRRCNAEGAVLASPLNIYLKNAMTNLHKKTKSDACALYTGIHATISKGAYTSIEGVPLNRIPTTWAPDEPDNHNDSEDCIVILQNGTMADVRCTETFPYVCYKKKTKTLAINDCGTIDNEYILDHRTGSCYKFHKVGKSWKNAYMTCIAEGGHLAVINSATEVEVIKDVFARVPAKDIFSKYKDVASVGYYDWGEFGVFYTVHGETLKEAGYSKFGEGNPDNGRNKDGDYICGAVARDGLYYDVWCNIDIAPFICEKKPESLLNDDE</sequence>
<name>A0ABN8L4R8_CHISP</name>
<reference evidence="2" key="1">
    <citation type="submission" date="2021-12" db="EMBL/GenBank/DDBJ databases">
        <authorList>
            <person name="King R."/>
        </authorList>
    </citation>
    <scope>NUCLEOTIDE SEQUENCE</scope>
</reference>
<dbReference type="PROSITE" id="PS50041">
    <property type="entry name" value="C_TYPE_LECTIN_2"/>
    <property type="match status" value="2"/>
</dbReference>
<organism evidence="2 3">
    <name type="scientific">Chilo suppressalis</name>
    <name type="common">Asiatic rice borer moth</name>
    <dbReference type="NCBI Taxonomy" id="168631"/>
    <lineage>
        <taxon>Eukaryota</taxon>
        <taxon>Metazoa</taxon>
        <taxon>Ecdysozoa</taxon>
        <taxon>Arthropoda</taxon>
        <taxon>Hexapoda</taxon>
        <taxon>Insecta</taxon>
        <taxon>Pterygota</taxon>
        <taxon>Neoptera</taxon>
        <taxon>Endopterygota</taxon>
        <taxon>Lepidoptera</taxon>
        <taxon>Glossata</taxon>
        <taxon>Ditrysia</taxon>
        <taxon>Pyraloidea</taxon>
        <taxon>Crambidae</taxon>
        <taxon>Crambinae</taxon>
        <taxon>Chilo</taxon>
    </lineage>
</organism>
<evidence type="ECO:0000259" key="1">
    <source>
        <dbReference type="PROSITE" id="PS50041"/>
    </source>
</evidence>
<dbReference type="SUPFAM" id="SSF56436">
    <property type="entry name" value="C-type lectin-like"/>
    <property type="match status" value="2"/>
</dbReference>
<dbReference type="InterPro" id="IPR050111">
    <property type="entry name" value="C-type_lectin/snaclec_domain"/>
</dbReference>
<proteinExistence type="predicted"/>
<dbReference type="Proteomes" id="UP001153292">
    <property type="component" value="Chromosome 10"/>
</dbReference>
<dbReference type="SMART" id="SM00034">
    <property type="entry name" value="CLECT"/>
    <property type="match status" value="2"/>
</dbReference>